<evidence type="ECO:0000256" key="3">
    <source>
        <dbReference type="ARBA" id="ARBA00023186"/>
    </source>
</evidence>
<dbReference type="Gene3D" id="3.90.20.20">
    <property type="match status" value="1"/>
</dbReference>
<dbReference type="SUPFAM" id="SSF58014">
    <property type="entry name" value="Coiled-coil domain of nucleotide exchange factor GrpE"/>
    <property type="match status" value="1"/>
</dbReference>
<dbReference type="GO" id="GO:0051082">
    <property type="term" value="F:unfolded protein binding"/>
    <property type="evidence" value="ECO:0007669"/>
    <property type="project" value="TreeGrafter"/>
</dbReference>
<keyword evidence="7" id="KW-1185">Reference proteome</keyword>
<dbReference type="PRINTS" id="PR00773">
    <property type="entry name" value="GRPEPROTEIN"/>
</dbReference>
<comment type="function">
    <text evidence="4">Essential component of the PAM complex, a complex required for the translocation of transit peptide-containing proteins from the inner membrane into the mitochondrial matrix in an ATP-dependent manner.</text>
</comment>
<protein>
    <recommendedName>
        <fullName evidence="4">GrpE protein homolog</fullName>
    </recommendedName>
</protein>
<evidence type="ECO:0000256" key="4">
    <source>
        <dbReference type="RuleBase" id="RU000640"/>
    </source>
</evidence>
<sequence>LTKQLAEKVKKIAELQDAYLRCLADQENIRERSRKEVLSSKEFAIQKFAKDLLDTVDILGMALSAVPLELREKNEKPSKEVIHDVERVLDQLSNLYKGVSMTETELLKTLKRHGVEQENPEGETFDPNRHQALFQAPMPDKEAGTVFSVQKKGYSIKGRVLRPAQVGVV</sequence>
<dbReference type="STRING" id="763407.A0A163APP0"/>
<dbReference type="FunCoup" id="A0A163APP0">
    <property type="interactions" value="236"/>
</dbReference>
<dbReference type="InParanoid" id="A0A163APP0"/>
<dbReference type="FunFam" id="2.30.22.10:FF:000002">
    <property type="entry name" value="GrpE protein homolog"/>
    <property type="match status" value="1"/>
</dbReference>
<dbReference type="EMBL" id="KV440978">
    <property type="protein sequence ID" value="OAD74941.1"/>
    <property type="molecule type" value="Genomic_DNA"/>
</dbReference>
<dbReference type="InterPro" id="IPR013805">
    <property type="entry name" value="GrpE_CC"/>
</dbReference>
<keyword evidence="4" id="KW-0496">Mitochondrion</keyword>
<dbReference type="PANTHER" id="PTHR21237:SF23">
    <property type="entry name" value="GRPE PROTEIN HOMOLOG, MITOCHONDRIAL"/>
    <property type="match status" value="1"/>
</dbReference>
<dbReference type="PANTHER" id="PTHR21237">
    <property type="entry name" value="GRPE PROTEIN"/>
    <property type="match status" value="1"/>
</dbReference>
<name>A0A163APP0_PHYB8</name>
<dbReference type="OrthoDB" id="201635at2759"/>
<feature type="non-terminal residue" evidence="6">
    <location>
        <position position="1"/>
    </location>
</feature>
<dbReference type="CDD" id="cd00446">
    <property type="entry name" value="GrpE"/>
    <property type="match status" value="1"/>
</dbReference>
<dbReference type="GO" id="GO:0042803">
    <property type="term" value="F:protein homodimerization activity"/>
    <property type="evidence" value="ECO:0007669"/>
    <property type="project" value="InterPro"/>
</dbReference>
<dbReference type="SUPFAM" id="SSF51064">
    <property type="entry name" value="Head domain of nucleotide exchange factor GrpE"/>
    <property type="match status" value="1"/>
</dbReference>
<dbReference type="HAMAP" id="MF_01151">
    <property type="entry name" value="GrpE"/>
    <property type="match status" value="1"/>
</dbReference>
<dbReference type="AlphaFoldDB" id="A0A163APP0"/>
<dbReference type="GO" id="GO:0030150">
    <property type="term" value="P:protein import into mitochondrial matrix"/>
    <property type="evidence" value="ECO:0007669"/>
    <property type="project" value="TreeGrafter"/>
</dbReference>
<evidence type="ECO:0000256" key="1">
    <source>
        <dbReference type="ARBA" id="ARBA00004305"/>
    </source>
</evidence>
<dbReference type="Gene3D" id="2.30.22.10">
    <property type="entry name" value="Head domain of nucleotide exchange factor GrpE"/>
    <property type="match status" value="1"/>
</dbReference>
<comment type="similarity">
    <text evidence="2 5">Belongs to the GrpE family.</text>
</comment>
<evidence type="ECO:0000313" key="6">
    <source>
        <dbReference type="EMBL" id="OAD74941.1"/>
    </source>
</evidence>
<dbReference type="VEuPathDB" id="FungiDB:PHYBLDRAFT_92567"/>
<gene>
    <name evidence="6" type="ORF">PHYBLDRAFT_92567</name>
</gene>
<dbReference type="InterPro" id="IPR009012">
    <property type="entry name" value="GrpE_head"/>
</dbReference>
<comment type="subcellular location">
    <subcellularLocation>
        <location evidence="1 4">Mitochondrion matrix</location>
    </subcellularLocation>
</comment>
<organism evidence="6 7">
    <name type="scientific">Phycomyces blakesleeanus (strain ATCC 8743b / DSM 1359 / FGSC 10004 / NBRC 33097 / NRRL 1555)</name>
    <dbReference type="NCBI Taxonomy" id="763407"/>
    <lineage>
        <taxon>Eukaryota</taxon>
        <taxon>Fungi</taxon>
        <taxon>Fungi incertae sedis</taxon>
        <taxon>Mucoromycota</taxon>
        <taxon>Mucoromycotina</taxon>
        <taxon>Mucoromycetes</taxon>
        <taxon>Mucorales</taxon>
        <taxon>Phycomycetaceae</taxon>
        <taxon>Phycomyces</taxon>
    </lineage>
</organism>
<dbReference type="GO" id="GO:0001405">
    <property type="term" value="C:PAM complex, Tim23 associated import motor"/>
    <property type="evidence" value="ECO:0007669"/>
    <property type="project" value="TreeGrafter"/>
</dbReference>
<keyword evidence="3 4" id="KW-0143">Chaperone</keyword>
<dbReference type="Pfam" id="PF01025">
    <property type="entry name" value="GrpE"/>
    <property type="match status" value="1"/>
</dbReference>
<dbReference type="RefSeq" id="XP_018292981.1">
    <property type="nucleotide sequence ID" value="XM_018443792.1"/>
</dbReference>
<reference evidence="7" key="1">
    <citation type="submission" date="2015-06" db="EMBL/GenBank/DDBJ databases">
        <title>Expansion of signal transduction pathways in fungi by whole-genome duplication.</title>
        <authorList>
            <consortium name="DOE Joint Genome Institute"/>
            <person name="Corrochano L.M."/>
            <person name="Kuo A."/>
            <person name="Marcet-Houben M."/>
            <person name="Polaino S."/>
            <person name="Salamov A."/>
            <person name="Villalobos J.M."/>
            <person name="Alvarez M.I."/>
            <person name="Avalos J."/>
            <person name="Benito E.P."/>
            <person name="Benoit I."/>
            <person name="Burger G."/>
            <person name="Camino L.P."/>
            <person name="Canovas D."/>
            <person name="Cerda-Olmedo E."/>
            <person name="Cheng J.-F."/>
            <person name="Dominguez A."/>
            <person name="Elias M."/>
            <person name="Eslava A.P."/>
            <person name="Glaser F."/>
            <person name="Grimwood J."/>
            <person name="Gutierrez G."/>
            <person name="Heitman J."/>
            <person name="Henrissat B."/>
            <person name="Iturriaga E.A."/>
            <person name="Lang B.F."/>
            <person name="Lavin J.L."/>
            <person name="Lee S."/>
            <person name="Li W."/>
            <person name="Lindquist E."/>
            <person name="Lopez-Garcia S."/>
            <person name="Luque E.M."/>
            <person name="Marcos A.T."/>
            <person name="Martin J."/>
            <person name="McCluskey K."/>
            <person name="Medina H.R."/>
            <person name="Miralles-Duran A."/>
            <person name="Miyazaki A."/>
            <person name="Munoz-Torres E."/>
            <person name="Oguiza J.A."/>
            <person name="Ohm R."/>
            <person name="Olmedo M."/>
            <person name="Orejas M."/>
            <person name="Ortiz-Castellanos L."/>
            <person name="Pisabarro A.G."/>
            <person name="Rodriguez-Romero J."/>
            <person name="Ruiz-Herrera J."/>
            <person name="Ruiz-Vazquez R."/>
            <person name="Sanz C."/>
            <person name="Schackwitz W."/>
            <person name="Schmutz J."/>
            <person name="Shahriari M."/>
            <person name="Shelest E."/>
            <person name="Silva-Franco F."/>
            <person name="Soanes D."/>
            <person name="Syed K."/>
            <person name="Tagua V.G."/>
            <person name="Talbot N.J."/>
            <person name="Thon M."/>
            <person name="De vries R.P."/>
            <person name="Wiebenga A."/>
            <person name="Yadav J.S."/>
            <person name="Braun E.L."/>
            <person name="Baker S."/>
            <person name="Garre V."/>
            <person name="Horwitz B."/>
            <person name="Torres-Martinez S."/>
            <person name="Idnurm A."/>
            <person name="Herrera-Estrella A."/>
            <person name="Gabaldon T."/>
            <person name="Grigoriev I.V."/>
        </authorList>
    </citation>
    <scope>NUCLEOTIDE SEQUENCE [LARGE SCALE GENOMIC DNA]</scope>
    <source>
        <strain evidence="7">NRRL 1555(-)</strain>
    </source>
</reference>
<dbReference type="GO" id="GO:0000774">
    <property type="term" value="F:adenyl-nucleotide exchange factor activity"/>
    <property type="evidence" value="ECO:0007669"/>
    <property type="project" value="InterPro"/>
</dbReference>
<dbReference type="PROSITE" id="PS01071">
    <property type="entry name" value="GRPE"/>
    <property type="match status" value="1"/>
</dbReference>
<dbReference type="InterPro" id="IPR000740">
    <property type="entry name" value="GrpE"/>
</dbReference>
<accession>A0A163APP0</accession>
<evidence type="ECO:0000256" key="2">
    <source>
        <dbReference type="ARBA" id="ARBA00009054"/>
    </source>
</evidence>
<evidence type="ECO:0000313" key="7">
    <source>
        <dbReference type="Proteomes" id="UP000077315"/>
    </source>
</evidence>
<evidence type="ECO:0000256" key="5">
    <source>
        <dbReference type="RuleBase" id="RU004478"/>
    </source>
</evidence>
<feature type="non-terminal residue" evidence="6">
    <location>
        <position position="169"/>
    </location>
</feature>
<dbReference type="GeneID" id="29004697"/>
<dbReference type="Proteomes" id="UP000077315">
    <property type="component" value="Unassembled WGS sequence"/>
</dbReference>
<dbReference type="GO" id="GO:0051087">
    <property type="term" value="F:protein-folding chaperone binding"/>
    <property type="evidence" value="ECO:0007669"/>
    <property type="project" value="InterPro"/>
</dbReference>
<dbReference type="GO" id="GO:0006457">
    <property type="term" value="P:protein folding"/>
    <property type="evidence" value="ECO:0007669"/>
    <property type="project" value="InterPro"/>
</dbReference>
<proteinExistence type="inferred from homology"/>